<dbReference type="AlphaFoldDB" id="A0A518DYJ8"/>
<evidence type="ECO:0000313" key="2">
    <source>
        <dbReference type="Proteomes" id="UP000317648"/>
    </source>
</evidence>
<proteinExistence type="predicted"/>
<sequence length="114" mass="12891">MSPSDVFLQLERELNRQGVKTSFRTPGELVCATEGNEDALGGVSCWVMRQNDAWWIVAWNPVVFVVQESVDLAAFLPRILFRAASLDSFCDLLRESPEVWESAAALDRLEEEEE</sequence>
<dbReference type="Proteomes" id="UP000317648">
    <property type="component" value="Chromosome"/>
</dbReference>
<reference evidence="1 2" key="1">
    <citation type="submission" date="2019-02" db="EMBL/GenBank/DDBJ databases">
        <title>Deep-cultivation of Planctomycetes and their phenomic and genomic characterization uncovers novel biology.</title>
        <authorList>
            <person name="Wiegand S."/>
            <person name="Jogler M."/>
            <person name="Boedeker C."/>
            <person name="Pinto D."/>
            <person name="Vollmers J."/>
            <person name="Rivas-Marin E."/>
            <person name="Kohn T."/>
            <person name="Peeters S.H."/>
            <person name="Heuer A."/>
            <person name="Rast P."/>
            <person name="Oberbeckmann S."/>
            <person name="Bunk B."/>
            <person name="Jeske O."/>
            <person name="Meyerdierks A."/>
            <person name="Storesund J.E."/>
            <person name="Kallscheuer N."/>
            <person name="Luecker S."/>
            <person name="Lage O.M."/>
            <person name="Pohl T."/>
            <person name="Merkel B.J."/>
            <person name="Hornburger P."/>
            <person name="Mueller R.-W."/>
            <person name="Bruemmer F."/>
            <person name="Labrenz M."/>
            <person name="Spormann A.M."/>
            <person name="Op den Camp H."/>
            <person name="Overmann J."/>
            <person name="Amann R."/>
            <person name="Jetten M.S.M."/>
            <person name="Mascher T."/>
            <person name="Medema M.H."/>
            <person name="Devos D.P."/>
            <person name="Kaster A.-K."/>
            <person name="Ovreas L."/>
            <person name="Rohde M."/>
            <person name="Galperin M.Y."/>
            <person name="Jogler C."/>
        </authorList>
    </citation>
    <scope>NUCLEOTIDE SEQUENCE [LARGE SCALE GENOMIC DNA]</scope>
    <source>
        <strain evidence="1 2">Pla85_3_4</strain>
    </source>
</reference>
<dbReference type="RefSeq" id="WP_145055630.1">
    <property type="nucleotide sequence ID" value="NZ_CP036433.1"/>
</dbReference>
<name>A0A518DYJ8_9BACT</name>
<keyword evidence="2" id="KW-1185">Reference proteome</keyword>
<gene>
    <name evidence="1" type="ORF">Pla8534_47450</name>
</gene>
<dbReference type="KEGG" id="lcre:Pla8534_47450"/>
<organism evidence="1 2">
    <name type="scientific">Lignipirellula cremea</name>
    <dbReference type="NCBI Taxonomy" id="2528010"/>
    <lineage>
        <taxon>Bacteria</taxon>
        <taxon>Pseudomonadati</taxon>
        <taxon>Planctomycetota</taxon>
        <taxon>Planctomycetia</taxon>
        <taxon>Pirellulales</taxon>
        <taxon>Pirellulaceae</taxon>
        <taxon>Lignipirellula</taxon>
    </lineage>
</organism>
<dbReference type="EMBL" id="CP036433">
    <property type="protein sequence ID" value="QDU96922.1"/>
    <property type="molecule type" value="Genomic_DNA"/>
</dbReference>
<evidence type="ECO:0000313" key="1">
    <source>
        <dbReference type="EMBL" id="QDU96922.1"/>
    </source>
</evidence>
<accession>A0A518DYJ8</accession>
<protein>
    <submittedName>
        <fullName evidence="1">Uncharacterized protein</fullName>
    </submittedName>
</protein>